<evidence type="ECO:0000256" key="3">
    <source>
        <dbReference type="ARBA" id="ARBA00023125"/>
    </source>
</evidence>
<accession>A0ABR5Z1V2</accession>
<dbReference type="CDD" id="cd08422">
    <property type="entry name" value="PBP2_CrgA_like"/>
    <property type="match status" value="1"/>
</dbReference>
<evidence type="ECO:0000256" key="4">
    <source>
        <dbReference type="ARBA" id="ARBA00023163"/>
    </source>
</evidence>
<dbReference type="PANTHER" id="PTHR30537:SF5">
    <property type="entry name" value="HTH-TYPE TRANSCRIPTIONAL ACTIVATOR TTDR-RELATED"/>
    <property type="match status" value="1"/>
</dbReference>
<dbReference type="Pfam" id="PF00126">
    <property type="entry name" value="HTH_1"/>
    <property type="match status" value="1"/>
</dbReference>
<dbReference type="RefSeq" id="WP_181071160.1">
    <property type="nucleotide sequence ID" value="NZ_JAAMRF010000005.1"/>
</dbReference>
<dbReference type="InterPro" id="IPR000847">
    <property type="entry name" value="LysR_HTH_N"/>
</dbReference>
<keyword evidence="4" id="KW-0804">Transcription</keyword>
<dbReference type="SUPFAM" id="SSF53850">
    <property type="entry name" value="Periplasmic binding protein-like II"/>
    <property type="match status" value="1"/>
</dbReference>
<keyword evidence="3" id="KW-0238">DNA-binding</keyword>
<reference evidence="6 7" key="1">
    <citation type="submission" date="2020-02" db="EMBL/GenBank/DDBJ databases">
        <title>Synteny-based analysis reveals conserved mechanism for high triclosan tolerance in Pseudomonas, as well as instances of horizontal transfer.</title>
        <authorList>
            <person name="Mcfarland A.G."/>
            <person name="Bertucci H.K."/>
            <person name="Litmann E."/>
            <person name="Shen J."/>
            <person name="Huttenhower C."/>
            <person name="Hartmann E.M."/>
        </authorList>
    </citation>
    <scope>NUCLEOTIDE SEQUENCE [LARGE SCALE GENOMIC DNA]</scope>
    <source>
        <strain evidence="6 7">115A1</strain>
    </source>
</reference>
<dbReference type="Pfam" id="PF03466">
    <property type="entry name" value="LysR_substrate"/>
    <property type="match status" value="1"/>
</dbReference>
<dbReference type="PROSITE" id="PS50931">
    <property type="entry name" value="HTH_LYSR"/>
    <property type="match status" value="1"/>
</dbReference>
<dbReference type="Proteomes" id="UP000786387">
    <property type="component" value="Unassembled WGS sequence"/>
</dbReference>
<name>A0ABR5Z1V2_9GAMM</name>
<dbReference type="Gene3D" id="1.10.10.10">
    <property type="entry name" value="Winged helix-like DNA-binding domain superfamily/Winged helix DNA-binding domain"/>
    <property type="match status" value="1"/>
</dbReference>
<protein>
    <submittedName>
        <fullName evidence="6">LysR family transcriptional regulator</fullName>
    </submittedName>
</protein>
<proteinExistence type="inferred from homology"/>
<keyword evidence="2" id="KW-0805">Transcription regulation</keyword>
<dbReference type="PANTHER" id="PTHR30537">
    <property type="entry name" value="HTH-TYPE TRANSCRIPTIONAL REGULATOR"/>
    <property type="match status" value="1"/>
</dbReference>
<dbReference type="EMBL" id="JAAMRF010000005">
    <property type="protein sequence ID" value="MBA1274142.1"/>
    <property type="molecule type" value="Genomic_DNA"/>
</dbReference>
<evidence type="ECO:0000256" key="1">
    <source>
        <dbReference type="ARBA" id="ARBA00009437"/>
    </source>
</evidence>
<comment type="similarity">
    <text evidence="1">Belongs to the LysR transcriptional regulatory family.</text>
</comment>
<dbReference type="InterPro" id="IPR058163">
    <property type="entry name" value="LysR-type_TF_proteobact-type"/>
</dbReference>
<dbReference type="SUPFAM" id="SSF46785">
    <property type="entry name" value="Winged helix' DNA-binding domain"/>
    <property type="match status" value="1"/>
</dbReference>
<dbReference type="InterPro" id="IPR005119">
    <property type="entry name" value="LysR_subst-bd"/>
</dbReference>
<evidence type="ECO:0000313" key="6">
    <source>
        <dbReference type="EMBL" id="MBA1274142.1"/>
    </source>
</evidence>
<evidence type="ECO:0000256" key="2">
    <source>
        <dbReference type="ARBA" id="ARBA00023015"/>
    </source>
</evidence>
<dbReference type="InterPro" id="IPR036388">
    <property type="entry name" value="WH-like_DNA-bd_sf"/>
</dbReference>
<evidence type="ECO:0000313" key="7">
    <source>
        <dbReference type="Proteomes" id="UP000786387"/>
    </source>
</evidence>
<evidence type="ECO:0000259" key="5">
    <source>
        <dbReference type="PROSITE" id="PS50931"/>
    </source>
</evidence>
<comment type="caution">
    <text evidence="6">The sequence shown here is derived from an EMBL/GenBank/DDBJ whole genome shotgun (WGS) entry which is preliminary data.</text>
</comment>
<dbReference type="InterPro" id="IPR036390">
    <property type="entry name" value="WH_DNA-bd_sf"/>
</dbReference>
<dbReference type="Gene3D" id="3.40.190.290">
    <property type="match status" value="1"/>
</dbReference>
<gene>
    <name evidence="6" type="ORF">G7026_12315</name>
</gene>
<keyword evidence="7" id="KW-1185">Reference proteome</keyword>
<organism evidence="6 7">
    <name type="scientific">Stutzerimonas azotifigens</name>
    <dbReference type="NCBI Taxonomy" id="291995"/>
    <lineage>
        <taxon>Bacteria</taxon>
        <taxon>Pseudomonadati</taxon>
        <taxon>Pseudomonadota</taxon>
        <taxon>Gammaproteobacteria</taxon>
        <taxon>Pseudomonadales</taxon>
        <taxon>Pseudomonadaceae</taxon>
        <taxon>Stutzerimonas</taxon>
    </lineage>
</organism>
<feature type="domain" description="HTH lysR-type" evidence="5">
    <location>
        <begin position="29"/>
        <end position="77"/>
    </location>
</feature>
<sequence length="320" mass="34374">MPNSIPTFKQTQQHAAATSRMLVDLYWYVQVVEAGSFSGAAERTGVATSSLSRRIAQLERSLHVQLLSRSTRLFSMTTLGEQVYRHALEMVTAMEAALLSALESHDTPSGLIKLAAPSALADWSLETMADFQRHHPNVQFSLQLGDELPDLGAMRLDLALTLQTAPGGSNAIVSRPLAELEMIIVGTHALLRQLGHPQTLESVEDGRLLTLGTNSLHQPWLLTEGTRTISKPALIADSTQTLLKATRAGLGLACVPRFACSADLASGALQVACPQQALPPATLYALTPPHKGIIPTARQLIEHVRRALLSHDATGIVLIG</sequence>